<gene>
    <name evidence="1" type="ORF">J2Z44_002909</name>
</gene>
<dbReference type="CDD" id="cd07505">
    <property type="entry name" value="HAD_BPGM-like"/>
    <property type="match status" value="1"/>
</dbReference>
<dbReference type="InterPro" id="IPR023198">
    <property type="entry name" value="PGP-like_dom2"/>
</dbReference>
<dbReference type="InterPro" id="IPR036412">
    <property type="entry name" value="HAD-like_sf"/>
</dbReference>
<dbReference type="Pfam" id="PF00702">
    <property type="entry name" value="Hydrolase"/>
    <property type="match status" value="1"/>
</dbReference>
<dbReference type="PRINTS" id="PR00413">
    <property type="entry name" value="HADHALOGNASE"/>
</dbReference>
<dbReference type="InterPro" id="IPR023214">
    <property type="entry name" value="HAD_sf"/>
</dbReference>
<keyword evidence="1" id="KW-0378">Hydrolase</keyword>
<proteinExistence type="predicted"/>
<dbReference type="Gene3D" id="3.40.50.1000">
    <property type="entry name" value="HAD superfamily/HAD-like"/>
    <property type="match status" value="1"/>
</dbReference>
<dbReference type="SFLD" id="SFLDG01135">
    <property type="entry name" value="C1.5.6:_HAD__Beta-PGM__Phospha"/>
    <property type="match status" value="1"/>
</dbReference>
<evidence type="ECO:0000313" key="1">
    <source>
        <dbReference type="EMBL" id="MBP2023075.1"/>
    </source>
</evidence>
<dbReference type="GO" id="GO:0016787">
    <property type="term" value="F:hydrolase activity"/>
    <property type="evidence" value="ECO:0007669"/>
    <property type="project" value="UniProtKB-KW"/>
</dbReference>
<evidence type="ECO:0000313" key="2">
    <source>
        <dbReference type="Proteomes" id="UP001519308"/>
    </source>
</evidence>
<organism evidence="1 2">
    <name type="scientific">Clostridium punense</name>
    <dbReference type="NCBI Taxonomy" id="1054297"/>
    <lineage>
        <taxon>Bacteria</taxon>
        <taxon>Bacillati</taxon>
        <taxon>Bacillota</taxon>
        <taxon>Clostridia</taxon>
        <taxon>Eubacteriales</taxon>
        <taxon>Clostridiaceae</taxon>
        <taxon>Clostridium</taxon>
    </lineage>
</organism>
<keyword evidence="2" id="KW-1185">Reference proteome</keyword>
<sequence>MMNNIKAAIFDMDGTIVDSMWVWEQIDLEYLAKHNVEASPFLKHDIAHLSFDEVALYFKNAFKLPYDVEEIKNHWNQMAFDKYSNSVKLKPGIERFLKVLKTKGIKVALATSNNTLLLEACLKANGIYEYFDVITLTDEVSRGKDFPDVYLLTAERLQVKPEECVVFEDILPAVKGAKAAGMTVVGVYDEHSKDTHEDIKLHADRFINEYDEINNVV</sequence>
<reference evidence="1 2" key="1">
    <citation type="submission" date="2021-03" db="EMBL/GenBank/DDBJ databases">
        <title>Genomic Encyclopedia of Type Strains, Phase IV (KMG-IV): sequencing the most valuable type-strain genomes for metagenomic binning, comparative biology and taxonomic classification.</title>
        <authorList>
            <person name="Goeker M."/>
        </authorList>
    </citation>
    <scope>NUCLEOTIDE SEQUENCE [LARGE SCALE GENOMIC DNA]</scope>
    <source>
        <strain evidence="1 2">DSM 28650</strain>
    </source>
</reference>
<dbReference type="NCBIfam" id="TIGR01509">
    <property type="entry name" value="HAD-SF-IA-v3"/>
    <property type="match status" value="1"/>
</dbReference>
<dbReference type="Proteomes" id="UP001519308">
    <property type="component" value="Unassembled WGS sequence"/>
</dbReference>
<dbReference type="SUPFAM" id="SSF56784">
    <property type="entry name" value="HAD-like"/>
    <property type="match status" value="1"/>
</dbReference>
<accession>A0ABS4K5M3</accession>
<name>A0ABS4K5M3_9CLOT</name>
<dbReference type="PANTHER" id="PTHR18901:SF38">
    <property type="entry name" value="PSEUDOURIDINE-5'-PHOSPHATASE"/>
    <property type="match status" value="1"/>
</dbReference>
<protein>
    <submittedName>
        <fullName evidence="1">HAD superfamily hydrolase (TIGR01509 family)</fullName>
    </submittedName>
</protein>
<dbReference type="PANTHER" id="PTHR18901">
    <property type="entry name" value="2-DEOXYGLUCOSE-6-PHOSPHATE PHOSPHATASE 2"/>
    <property type="match status" value="1"/>
</dbReference>
<dbReference type="InterPro" id="IPR006439">
    <property type="entry name" value="HAD-SF_hydro_IA"/>
</dbReference>
<comment type="caution">
    <text evidence="1">The sequence shown here is derived from an EMBL/GenBank/DDBJ whole genome shotgun (WGS) entry which is preliminary data.</text>
</comment>
<dbReference type="Gene3D" id="1.10.150.240">
    <property type="entry name" value="Putative phosphatase, domain 2"/>
    <property type="match status" value="1"/>
</dbReference>
<dbReference type="EMBL" id="JAGGLL010000023">
    <property type="protein sequence ID" value="MBP2023075.1"/>
    <property type="molecule type" value="Genomic_DNA"/>
</dbReference>
<dbReference type="RefSeq" id="WP_031271157.1">
    <property type="nucleotide sequence ID" value="NZ_JAGGLL010000023.1"/>
</dbReference>
<dbReference type="SFLD" id="SFLDG01129">
    <property type="entry name" value="C1.5:_HAD__Beta-PGM__Phosphata"/>
    <property type="match status" value="1"/>
</dbReference>
<dbReference type="SFLD" id="SFLDS00003">
    <property type="entry name" value="Haloacid_Dehalogenase"/>
    <property type="match status" value="1"/>
</dbReference>